<dbReference type="AlphaFoldDB" id="A0A0E9RGV0"/>
<evidence type="ECO:0000313" key="2">
    <source>
        <dbReference type="EMBL" id="JAH27583.1"/>
    </source>
</evidence>
<keyword evidence="1" id="KW-0812">Transmembrane</keyword>
<feature type="transmembrane region" description="Helical" evidence="1">
    <location>
        <begin position="12"/>
        <end position="31"/>
    </location>
</feature>
<keyword evidence="1" id="KW-0472">Membrane</keyword>
<protein>
    <submittedName>
        <fullName evidence="2">Uncharacterized protein</fullName>
    </submittedName>
</protein>
<reference evidence="2" key="2">
    <citation type="journal article" date="2015" name="Fish Shellfish Immunol.">
        <title>Early steps in the European eel (Anguilla anguilla)-Vibrio vulnificus interaction in the gills: Role of the RtxA13 toxin.</title>
        <authorList>
            <person name="Callol A."/>
            <person name="Pajuelo D."/>
            <person name="Ebbesson L."/>
            <person name="Teles M."/>
            <person name="MacKenzie S."/>
            <person name="Amaro C."/>
        </authorList>
    </citation>
    <scope>NUCLEOTIDE SEQUENCE</scope>
</reference>
<sequence>MSRGKGTSGFSPVSTMGMLALFISFSTNLSLRSISSQRRTSFTNFRWNTFTSGFRSRNWTIPNSPNSLTQQ</sequence>
<evidence type="ECO:0000256" key="1">
    <source>
        <dbReference type="SAM" id="Phobius"/>
    </source>
</evidence>
<keyword evidence="1" id="KW-1133">Transmembrane helix</keyword>
<reference evidence="2" key="1">
    <citation type="submission" date="2014-11" db="EMBL/GenBank/DDBJ databases">
        <authorList>
            <person name="Amaro Gonzalez C."/>
        </authorList>
    </citation>
    <scope>NUCLEOTIDE SEQUENCE</scope>
</reference>
<name>A0A0E9RGV0_ANGAN</name>
<dbReference type="EMBL" id="GBXM01080994">
    <property type="protein sequence ID" value="JAH27583.1"/>
    <property type="molecule type" value="Transcribed_RNA"/>
</dbReference>
<organism evidence="2">
    <name type="scientific">Anguilla anguilla</name>
    <name type="common">European freshwater eel</name>
    <name type="synonym">Muraena anguilla</name>
    <dbReference type="NCBI Taxonomy" id="7936"/>
    <lineage>
        <taxon>Eukaryota</taxon>
        <taxon>Metazoa</taxon>
        <taxon>Chordata</taxon>
        <taxon>Craniata</taxon>
        <taxon>Vertebrata</taxon>
        <taxon>Euteleostomi</taxon>
        <taxon>Actinopterygii</taxon>
        <taxon>Neopterygii</taxon>
        <taxon>Teleostei</taxon>
        <taxon>Anguilliformes</taxon>
        <taxon>Anguillidae</taxon>
        <taxon>Anguilla</taxon>
    </lineage>
</organism>
<accession>A0A0E9RGV0</accession>
<proteinExistence type="predicted"/>